<dbReference type="InterPro" id="IPR024214">
    <property type="entry name" value="DUF3843"/>
</dbReference>
<evidence type="ECO:0000313" key="2">
    <source>
        <dbReference type="Proteomes" id="UP000297149"/>
    </source>
</evidence>
<dbReference type="Proteomes" id="UP000297149">
    <property type="component" value="Chromosome"/>
</dbReference>
<name>A0A4P7W3C3_9BACT</name>
<dbReference type="AlphaFoldDB" id="A0A4P7W3C3"/>
<dbReference type="Pfam" id="PF12954">
    <property type="entry name" value="DUF3843"/>
    <property type="match status" value="2"/>
</dbReference>
<gene>
    <name evidence="1" type="ORF">E7747_09590</name>
</gene>
<dbReference type="EMBL" id="CP039396">
    <property type="protein sequence ID" value="QCD42509.1"/>
    <property type="molecule type" value="Genomic_DNA"/>
</dbReference>
<evidence type="ECO:0000313" key="1">
    <source>
        <dbReference type="EMBL" id="QCD42509.1"/>
    </source>
</evidence>
<dbReference type="RefSeq" id="WP_136415629.1">
    <property type="nucleotide sequence ID" value="NZ_CP039396.1"/>
</dbReference>
<keyword evidence="2" id="KW-1185">Reference proteome</keyword>
<reference evidence="2" key="1">
    <citation type="submission" date="2019-02" db="EMBL/GenBank/DDBJ databases">
        <title>Isolation and identification of novel species under the genus Muribaculum.</title>
        <authorList>
            <person name="Miyake S."/>
            <person name="Ding Y."/>
            <person name="Low A."/>
            <person name="Soh M."/>
            <person name="Seedorf H."/>
        </authorList>
    </citation>
    <scope>NUCLEOTIDE SEQUENCE [LARGE SCALE GENOMIC DNA]</scope>
    <source>
        <strain evidence="2">H5</strain>
    </source>
</reference>
<sequence>MAKNSKLRKASKNILVPTVRWREVHPMGVVCRSDAYYAKMAGRMAGMIRDMIGNAVEATEDDIVDVAVELAAYLEDKINGINLWNAFIALYREKFGRVYPFYDVREDELLDDEPNLPDVRFILWRAFDRISSASLLNPLTQPISTLAGIIHDFLMDEFESAPESPEFVEAIYTADKYDDVIYLRSMCSWLAARSYLTAVYDMEYCFEKIFDIYKSIVGDNINEMMLAYGIEAYFAFNAEIGPLALTAPAWLGKMMELSGNEAVRKLAPGISAIRTKTMLPYDIKAVGQDGFKVESLAGDIMEMTFDPLPENVWSDVRVGHQIITTLFEYNGKWKVNGMSSITPKKMDFSPAKADYAKRLDSQKNSYDWNISKNNGSRIGVAADMKELKARFGLDKVKNPKIDESVSDDLDNAKEILYFINDDGSMSILPDCAPCVAIPDNPYYNVSEATARGAMILCGHESSKEMRQYIMDNGLMPDARLASPSIPDSEAKTWFAENVPFLVALTHSDDVEVNMP</sequence>
<protein>
    <submittedName>
        <fullName evidence="1">DUF3843 family protein</fullName>
    </submittedName>
</protein>
<proteinExistence type="predicted"/>
<dbReference type="KEGG" id="ddb:E7747_09590"/>
<organism evidence="1 2">
    <name type="scientific">Duncaniella dubosii</name>
    <dbReference type="NCBI Taxonomy" id="2518971"/>
    <lineage>
        <taxon>Bacteria</taxon>
        <taxon>Pseudomonadati</taxon>
        <taxon>Bacteroidota</taxon>
        <taxon>Bacteroidia</taxon>
        <taxon>Bacteroidales</taxon>
        <taxon>Muribaculaceae</taxon>
        <taxon>Duncaniella</taxon>
    </lineage>
</organism>
<accession>A0A4P7W3C3</accession>